<reference evidence="1" key="1">
    <citation type="submission" date="2020-11" db="EMBL/GenBank/DDBJ databases">
        <authorList>
            <person name="Tran Van P."/>
        </authorList>
    </citation>
    <scope>NUCLEOTIDE SEQUENCE</scope>
</reference>
<proteinExistence type="predicted"/>
<accession>A0A7R9F507</accession>
<gene>
    <name evidence="1" type="ORF">TBIB3V08_LOCUS9225</name>
</gene>
<protein>
    <submittedName>
        <fullName evidence="1">Uncharacterized protein</fullName>
    </submittedName>
</protein>
<dbReference type="AlphaFoldDB" id="A0A7R9F507"/>
<name>A0A7R9F507_9NEOP</name>
<organism evidence="1">
    <name type="scientific">Timema bartmani</name>
    <dbReference type="NCBI Taxonomy" id="61472"/>
    <lineage>
        <taxon>Eukaryota</taxon>
        <taxon>Metazoa</taxon>
        <taxon>Ecdysozoa</taxon>
        <taxon>Arthropoda</taxon>
        <taxon>Hexapoda</taxon>
        <taxon>Insecta</taxon>
        <taxon>Pterygota</taxon>
        <taxon>Neoptera</taxon>
        <taxon>Polyneoptera</taxon>
        <taxon>Phasmatodea</taxon>
        <taxon>Timematodea</taxon>
        <taxon>Timematoidea</taxon>
        <taxon>Timematidae</taxon>
        <taxon>Timema</taxon>
    </lineage>
</organism>
<dbReference type="EMBL" id="OD568382">
    <property type="protein sequence ID" value="CAD7446905.1"/>
    <property type="molecule type" value="Genomic_DNA"/>
</dbReference>
<sequence>MTCQRIEAMRCHNTPLYKILVGLFQQNHSQKAATEEGDGIHFVILLPTRQAGPVSHGVRLESQIRSLFDLRPVAHVPILLVSAPAPISLLAPIPAWVVAHTPTLSLSGLERYRQFCGRWRANNMAPMWNRRFILLCLLHLRRRQRRNRRGREFWVHPIVAARTLEGTLYTLIGRLQEDERKFFNYFRMSTSTFDYILNRLAPHLQRQNTVMRECISPLEMLAVTIRLMRPPLLHQMLTFLHIHFAVPQFPSPSLPVSQQFHCCRLYGCWTLSHLCQLFLTGTEERDRRHGSDMSVVVTIMLSCRHRVQQGHKITWNLTTTDIGAGTDTDNIGGFRLSGGSEVKYEG</sequence>
<evidence type="ECO:0000313" key="1">
    <source>
        <dbReference type="EMBL" id="CAD7446905.1"/>
    </source>
</evidence>